<dbReference type="PROSITE" id="PS01302">
    <property type="entry name" value="UPF0758"/>
    <property type="match status" value="1"/>
</dbReference>
<keyword evidence="4" id="KW-0378">Hydrolase</keyword>
<dbReference type="InterPro" id="IPR020891">
    <property type="entry name" value="UPF0758_CS"/>
</dbReference>
<gene>
    <name evidence="9" type="ORF">CP500_001585</name>
</gene>
<evidence type="ECO:0000313" key="10">
    <source>
        <dbReference type="Proteomes" id="UP000226442"/>
    </source>
</evidence>
<evidence type="ECO:0000256" key="1">
    <source>
        <dbReference type="ARBA" id="ARBA00010243"/>
    </source>
</evidence>
<dbReference type="CDD" id="cd08071">
    <property type="entry name" value="MPN_DUF2466"/>
    <property type="match status" value="1"/>
</dbReference>
<name>A0A2G4F5T0_9CYAN</name>
<proteinExistence type="inferred from homology"/>
<comment type="caution">
    <text evidence="9">The sequence shown here is derived from an EMBL/GenBank/DDBJ whole genome shotgun (WGS) entry which is preliminary data.</text>
</comment>
<evidence type="ECO:0000256" key="2">
    <source>
        <dbReference type="ARBA" id="ARBA00022670"/>
    </source>
</evidence>
<sequence>MTYSLRIVDLPTSERPRERLMAGGPKSLATAELIAILLGTGQGKGKLSAVGLGQYILNQLSQHQRDPLAVLRDISVQELTQIHGIGPAKATGILAAVELGKRVFQSRPPDLAVVDSPQSAADALSQDLMWQSQERFAVVLLDVKNRLLGTQVITIGTATETLAHPRDIFREVIRQGATRAIISHNHPSGNLEPSPEDIALTRQLLAGAQCLCIPLLDHLILGNGDFRSLRQTTTLWEEYPQGD</sequence>
<keyword evidence="10" id="KW-1185">Reference proteome</keyword>
<keyword evidence="2" id="KW-0645">Protease</keyword>
<dbReference type="InterPro" id="IPR046778">
    <property type="entry name" value="UPF0758_N"/>
</dbReference>
<dbReference type="GO" id="GO:0008237">
    <property type="term" value="F:metallopeptidase activity"/>
    <property type="evidence" value="ECO:0007669"/>
    <property type="project" value="UniProtKB-KW"/>
</dbReference>
<evidence type="ECO:0000256" key="6">
    <source>
        <dbReference type="ARBA" id="ARBA00023049"/>
    </source>
</evidence>
<evidence type="ECO:0000259" key="8">
    <source>
        <dbReference type="PROSITE" id="PS50249"/>
    </source>
</evidence>
<dbReference type="InterPro" id="IPR001405">
    <property type="entry name" value="UPF0758"/>
</dbReference>
<dbReference type="OrthoDB" id="9804482at2"/>
<keyword evidence="6" id="KW-0482">Metalloprotease</keyword>
<dbReference type="InterPro" id="IPR037518">
    <property type="entry name" value="MPN"/>
</dbReference>
<dbReference type="RefSeq" id="WP_096830540.1">
    <property type="nucleotide sequence ID" value="NZ_NXIB02000005.1"/>
</dbReference>
<dbReference type="PANTHER" id="PTHR30471">
    <property type="entry name" value="DNA REPAIR PROTEIN RADC"/>
    <property type="match status" value="1"/>
</dbReference>
<keyword evidence="3" id="KW-0479">Metal-binding</keyword>
<comment type="similarity">
    <text evidence="1 7">Belongs to the UPF0758 family.</text>
</comment>
<evidence type="ECO:0000256" key="4">
    <source>
        <dbReference type="ARBA" id="ARBA00022801"/>
    </source>
</evidence>
<dbReference type="GO" id="GO:0046872">
    <property type="term" value="F:metal ion binding"/>
    <property type="evidence" value="ECO:0007669"/>
    <property type="project" value="UniProtKB-KW"/>
</dbReference>
<dbReference type="Gene3D" id="3.40.140.10">
    <property type="entry name" value="Cytidine Deaminase, domain 2"/>
    <property type="match status" value="1"/>
</dbReference>
<reference evidence="9" key="1">
    <citation type="submission" date="2017-10" db="EMBL/GenBank/DDBJ databases">
        <title>Draft genome sequence of the planktic cyanobacteria Tychonema bourrellyi isolated from alpine lentic freshwater.</title>
        <authorList>
            <person name="Tett A."/>
            <person name="Armanini F."/>
            <person name="Asnicar F."/>
            <person name="Boscaini A."/>
            <person name="Pasolli E."/>
            <person name="Zolfo M."/>
            <person name="Donati C."/>
            <person name="Salmaso N."/>
            <person name="Segata N."/>
        </authorList>
    </citation>
    <scope>NUCLEOTIDE SEQUENCE</scope>
    <source>
        <strain evidence="9">FEM_GT703</strain>
    </source>
</reference>
<dbReference type="Proteomes" id="UP000226442">
    <property type="component" value="Unassembled WGS sequence"/>
</dbReference>
<accession>A0A2G4F5T0</accession>
<feature type="domain" description="MPN" evidence="8">
    <location>
        <begin position="113"/>
        <end position="235"/>
    </location>
</feature>
<evidence type="ECO:0000256" key="3">
    <source>
        <dbReference type="ARBA" id="ARBA00022723"/>
    </source>
</evidence>
<dbReference type="Pfam" id="PF04002">
    <property type="entry name" value="RadC"/>
    <property type="match status" value="1"/>
</dbReference>
<dbReference type="NCBIfam" id="NF000642">
    <property type="entry name" value="PRK00024.1"/>
    <property type="match status" value="1"/>
</dbReference>
<evidence type="ECO:0000256" key="7">
    <source>
        <dbReference type="RuleBase" id="RU003797"/>
    </source>
</evidence>
<evidence type="ECO:0000313" key="9">
    <source>
        <dbReference type="EMBL" id="PHX57120.1"/>
    </source>
</evidence>
<dbReference type="EMBL" id="NXIB02000005">
    <property type="protein sequence ID" value="PHX57120.1"/>
    <property type="molecule type" value="Genomic_DNA"/>
</dbReference>
<keyword evidence="5" id="KW-0862">Zinc</keyword>
<protein>
    <submittedName>
        <fullName evidence="9">JAB domain-containing protein</fullName>
    </submittedName>
</protein>
<dbReference type="AlphaFoldDB" id="A0A2G4F5T0"/>
<evidence type="ECO:0000256" key="5">
    <source>
        <dbReference type="ARBA" id="ARBA00022833"/>
    </source>
</evidence>
<dbReference type="PANTHER" id="PTHR30471:SF3">
    <property type="entry name" value="UPF0758 PROTEIN YEES-RELATED"/>
    <property type="match status" value="1"/>
</dbReference>
<dbReference type="InterPro" id="IPR025657">
    <property type="entry name" value="RadC_JAB"/>
</dbReference>
<dbReference type="Pfam" id="PF20582">
    <property type="entry name" value="UPF0758_N"/>
    <property type="match status" value="1"/>
</dbReference>
<dbReference type="NCBIfam" id="TIGR00608">
    <property type="entry name" value="radc"/>
    <property type="match status" value="1"/>
</dbReference>
<organism evidence="9 10">
    <name type="scientific">Tychonema bourrellyi FEM_GT703</name>
    <dbReference type="NCBI Taxonomy" id="2040638"/>
    <lineage>
        <taxon>Bacteria</taxon>
        <taxon>Bacillati</taxon>
        <taxon>Cyanobacteriota</taxon>
        <taxon>Cyanophyceae</taxon>
        <taxon>Oscillatoriophycideae</taxon>
        <taxon>Oscillatoriales</taxon>
        <taxon>Microcoleaceae</taxon>
        <taxon>Tychonema</taxon>
    </lineage>
</organism>
<dbReference type="PROSITE" id="PS50249">
    <property type="entry name" value="MPN"/>
    <property type="match status" value="1"/>
</dbReference>
<dbReference type="GO" id="GO:0006508">
    <property type="term" value="P:proteolysis"/>
    <property type="evidence" value="ECO:0007669"/>
    <property type="project" value="UniProtKB-KW"/>
</dbReference>